<keyword evidence="3" id="KW-1185">Reference proteome</keyword>
<dbReference type="Proteomes" id="UP000814176">
    <property type="component" value="Unassembled WGS sequence"/>
</dbReference>
<feature type="region of interest" description="Disordered" evidence="1">
    <location>
        <begin position="424"/>
        <end position="500"/>
    </location>
</feature>
<feature type="compositionally biased region" description="Polar residues" evidence="1">
    <location>
        <begin position="461"/>
        <end position="470"/>
    </location>
</feature>
<dbReference type="GeneID" id="72001293"/>
<proteinExistence type="predicted"/>
<comment type="caution">
    <text evidence="2">The sequence shown here is derived from an EMBL/GenBank/DDBJ whole genome shotgun (WGS) entry which is preliminary data.</text>
</comment>
<feature type="compositionally biased region" description="Low complexity" evidence="1">
    <location>
        <begin position="446"/>
        <end position="460"/>
    </location>
</feature>
<sequence>MNDDRVSFIDLASPTFSPTDAQSRYPFSAFSSPYEIQPHSRTSPQSSHDDFSAHPYASRKPLLAPLSTAAKPPIPTSAKPDFASRRSKSAQRSLLERPSPDTPSPSDSSPDHERGLRNRPSTSNLLHPHERADLVRKTRKLTQLFGQTPGVGHFPVEVDLGHGHAPRTNLVGSPPASRRKHKPAASMLDDPIVPVYDAQKRVLWPPAEDAQYVSMGARRRSVPFSPQDFSSLGQLSRADDWLDAAHVTEGRRGRASGSPVSFIDLSDEDAPPAPFPDPKGHPALSRPADPLLSPSTPSLLDDEQQAEEDRRRKRDKLAKLHRFLGSRVPAHLVLGPVEEGVPLPSPASPSLQDDMPNDDADARNFRLRRRRSSSAAEFAGTWSDEIDRLKDDLNEREKAINVRRAVKMEKMFGVAPPQMLYHTRQAASSPGGTGVSPAATRPKYVSQSMAPPAPSAGSSSGRNLNQTSYKGKSKKGGRPGTAESTQPLIDHSRTDTSDSWEDGMLTVMSDVYLHYRHSLNSLNDIIDRDDKQSLAELHDYLSGRGEDTAEQTPTEESVFALASPVSAKAERRRSMPTRTSMASVSSEWSLLPSPSPEENSFQQRRRRAAKLTQFFGVNYRDLMNEILESIEKGLEEERGRGTLKPDEVQDLMLKLRKLKTKRNNWP</sequence>
<evidence type="ECO:0000313" key="2">
    <source>
        <dbReference type="EMBL" id="KAH9837310.1"/>
    </source>
</evidence>
<feature type="compositionally biased region" description="Low complexity" evidence="1">
    <location>
        <begin position="289"/>
        <end position="299"/>
    </location>
</feature>
<organism evidence="2 3">
    <name type="scientific">Rhodofomes roseus</name>
    <dbReference type="NCBI Taxonomy" id="34475"/>
    <lineage>
        <taxon>Eukaryota</taxon>
        <taxon>Fungi</taxon>
        <taxon>Dikarya</taxon>
        <taxon>Basidiomycota</taxon>
        <taxon>Agaricomycotina</taxon>
        <taxon>Agaricomycetes</taxon>
        <taxon>Polyporales</taxon>
        <taxon>Rhodofomes</taxon>
    </lineage>
</organism>
<dbReference type="EMBL" id="JADCUA010000009">
    <property type="protein sequence ID" value="KAH9837310.1"/>
    <property type="molecule type" value="Genomic_DNA"/>
</dbReference>
<reference evidence="2 3" key="1">
    <citation type="journal article" date="2021" name="Environ. Microbiol.">
        <title>Gene family expansions and transcriptome signatures uncover fungal adaptations to wood decay.</title>
        <authorList>
            <person name="Hage H."/>
            <person name="Miyauchi S."/>
            <person name="Viragh M."/>
            <person name="Drula E."/>
            <person name="Min B."/>
            <person name="Chaduli D."/>
            <person name="Navarro D."/>
            <person name="Favel A."/>
            <person name="Norest M."/>
            <person name="Lesage-Meessen L."/>
            <person name="Balint B."/>
            <person name="Merenyi Z."/>
            <person name="de Eugenio L."/>
            <person name="Morin E."/>
            <person name="Martinez A.T."/>
            <person name="Baldrian P."/>
            <person name="Stursova M."/>
            <person name="Martinez M.J."/>
            <person name="Novotny C."/>
            <person name="Magnuson J.K."/>
            <person name="Spatafora J.W."/>
            <person name="Maurice S."/>
            <person name="Pangilinan J."/>
            <person name="Andreopoulos W."/>
            <person name="LaButti K."/>
            <person name="Hundley H."/>
            <person name="Na H."/>
            <person name="Kuo A."/>
            <person name="Barry K."/>
            <person name="Lipzen A."/>
            <person name="Henrissat B."/>
            <person name="Riley R."/>
            <person name="Ahrendt S."/>
            <person name="Nagy L.G."/>
            <person name="Grigoriev I.V."/>
            <person name="Martin F."/>
            <person name="Rosso M.N."/>
        </authorList>
    </citation>
    <scope>NUCLEOTIDE SEQUENCE [LARGE SCALE GENOMIC DNA]</scope>
    <source>
        <strain evidence="2 3">CIRM-BRFM 1785</strain>
    </source>
</reference>
<feature type="region of interest" description="Disordered" evidence="1">
    <location>
        <begin position="1"/>
        <end position="129"/>
    </location>
</feature>
<feature type="compositionally biased region" description="Low complexity" evidence="1">
    <location>
        <begin position="583"/>
        <end position="599"/>
    </location>
</feature>
<evidence type="ECO:0000313" key="3">
    <source>
        <dbReference type="Proteomes" id="UP000814176"/>
    </source>
</evidence>
<name>A0ABQ8KHK3_9APHY</name>
<feature type="region of interest" description="Disordered" evidence="1">
    <location>
        <begin position="249"/>
        <end position="314"/>
    </location>
</feature>
<gene>
    <name evidence="2" type="ORF">C8Q71DRAFT_707418</name>
</gene>
<accession>A0ABQ8KHK3</accession>
<feature type="region of interest" description="Disordered" evidence="1">
    <location>
        <begin position="569"/>
        <end position="599"/>
    </location>
</feature>
<dbReference type="RefSeq" id="XP_047779479.1">
    <property type="nucleotide sequence ID" value="XM_047920561.1"/>
</dbReference>
<evidence type="ECO:0000256" key="1">
    <source>
        <dbReference type="SAM" id="MobiDB-lite"/>
    </source>
</evidence>
<feature type="region of interest" description="Disordered" evidence="1">
    <location>
        <begin position="337"/>
        <end position="360"/>
    </location>
</feature>
<protein>
    <submittedName>
        <fullName evidence="2">Uncharacterized protein</fullName>
    </submittedName>
</protein>